<evidence type="ECO:0000313" key="1">
    <source>
        <dbReference type="EMBL" id="OGY99753.1"/>
    </source>
</evidence>
<sequence>MGGRSILLSYGEKVQKKLGGVTNAITNIMRQHPRLDHVVKIGAFPARGNSNEFYFDVHFCCGCHGPKTVRKGVVLP</sequence>
<protein>
    <submittedName>
        <fullName evidence="1">Uncharacterized protein</fullName>
    </submittedName>
</protein>
<accession>A0A1G2CED1</accession>
<comment type="caution">
    <text evidence="1">The sequence shown here is derived from an EMBL/GenBank/DDBJ whole genome shotgun (WGS) entry which is preliminary data.</text>
</comment>
<dbReference type="EMBL" id="MHLA01000013">
    <property type="protein sequence ID" value="OGY99753.1"/>
    <property type="molecule type" value="Genomic_DNA"/>
</dbReference>
<name>A0A1G2CED1_9BACT</name>
<gene>
    <name evidence="1" type="ORF">A2945_02020</name>
</gene>
<evidence type="ECO:0000313" key="2">
    <source>
        <dbReference type="Proteomes" id="UP000178880"/>
    </source>
</evidence>
<dbReference type="AlphaFoldDB" id="A0A1G2CED1"/>
<dbReference type="Proteomes" id="UP000178880">
    <property type="component" value="Unassembled WGS sequence"/>
</dbReference>
<reference evidence="1 2" key="1">
    <citation type="journal article" date="2016" name="Nat. Commun.">
        <title>Thousands of microbial genomes shed light on interconnected biogeochemical processes in an aquifer system.</title>
        <authorList>
            <person name="Anantharaman K."/>
            <person name="Brown C.T."/>
            <person name="Hug L.A."/>
            <person name="Sharon I."/>
            <person name="Castelle C.J."/>
            <person name="Probst A.J."/>
            <person name="Thomas B.C."/>
            <person name="Singh A."/>
            <person name="Wilkins M.J."/>
            <person name="Karaoz U."/>
            <person name="Brodie E.L."/>
            <person name="Williams K.H."/>
            <person name="Hubbard S.S."/>
            <person name="Banfield J.F."/>
        </authorList>
    </citation>
    <scope>NUCLEOTIDE SEQUENCE [LARGE SCALE GENOMIC DNA]</scope>
</reference>
<organism evidence="1 2">
    <name type="scientific">Candidatus Liptonbacteria bacterium RIFCSPLOWO2_01_FULL_52_25</name>
    <dbReference type="NCBI Taxonomy" id="1798650"/>
    <lineage>
        <taxon>Bacteria</taxon>
        <taxon>Candidatus Liptoniibacteriota</taxon>
    </lineage>
</organism>
<proteinExistence type="predicted"/>